<dbReference type="RefSeq" id="WP_252032983.1">
    <property type="nucleotide sequence ID" value="NZ_JAKRRX010000049.1"/>
</dbReference>
<dbReference type="Proteomes" id="UP001155586">
    <property type="component" value="Unassembled WGS sequence"/>
</dbReference>
<sequence precursor="true">MNIIKPLSLALAITASGFAAADVTIQVPNNVDLLVVNGEKPEISGGFFSSEKTVTLPDGENQIVFRYTPYFDRSDERVTVESDAIITKFNTADKELSFSLPKYRNEREAKKDIDQFQWNLVDANGQSIETADDKLLKEGMQIGRDFRRETEDYNKTQGVAAVGVAAVAVQPVTLPAKIDQNAQTAVKGDSTAEEMLHFWYSKADADTKARFKQYVNAQ</sequence>
<dbReference type="HAMAP" id="MF_00789">
    <property type="entry name" value="UPF0319"/>
    <property type="match status" value="1"/>
</dbReference>
<feature type="signal peptide" evidence="3">
    <location>
        <begin position="1"/>
        <end position="21"/>
    </location>
</feature>
<proteinExistence type="inferred from homology"/>
<evidence type="ECO:0000256" key="2">
    <source>
        <dbReference type="ARBA" id="ARBA00022729"/>
    </source>
</evidence>
<reference evidence="4" key="1">
    <citation type="submission" date="2022-02" db="EMBL/GenBank/DDBJ databases">
        <title>Vibrio sp. nov., a new bacterium isolated from Bohai sea, China.</title>
        <authorList>
            <person name="Yuan Y."/>
        </authorList>
    </citation>
    <scope>NUCLEOTIDE SEQUENCE</scope>
    <source>
        <strain evidence="4">DBSS07</strain>
    </source>
</reference>
<evidence type="ECO:0000313" key="5">
    <source>
        <dbReference type="Proteomes" id="UP001155586"/>
    </source>
</evidence>
<comment type="similarity">
    <text evidence="1 3">Belongs to the UPF0319 family.</text>
</comment>
<dbReference type="EMBL" id="JAKRRX010000049">
    <property type="protein sequence ID" value="MCW8334224.1"/>
    <property type="molecule type" value="Genomic_DNA"/>
</dbReference>
<dbReference type="AlphaFoldDB" id="A0A9X3HRU9"/>
<dbReference type="NCBIfam" id="NF003383">
    <property type="entry name" value="PRK04517.1"/>
    <property type="match status" value="1"/>
</dbReference>
<dbReference type="PANTHER" id="PTHR38108:SF1">
    <property type="entry name" value="UPF0319 PROTEIN YCCT"/>
    <property type="match status" value="1"/>
</dbReference>
<keyword evidence="2 3" id="KW-0732">Signal</keyword>
<evidence type="ECO:0000256" key="3">
    <source>
        <dbReference type="HAMAP-Rule" id="MF_00789"/>
    </source>
</evidence>
<organism evidence="4 5">
    <name type="scientific">Vibrio paucivorans</name>
    <dbReference type="NCBI Taxonomy" id="2829489"/>
    <lineage>
        <taxon>Bacteria</taxon>
        <taxon>Pseudomonadati</taxon>
        <taxon>Pseudomonadota</taxon>
        <taxon>Gammaproteobacteria</taxon>
        <taxon>Vibrionales</taxon>
        <taxon>Vibrionaceae</taxon>
        <taxon>Vibrio</taxon>
    </lineage>
</organism>
<protein>
    <recommendedName>
        <fullName evidence="3">UPF0319 protein MD483_10355</fullName>
    </recommendedName>
</protein>
<name>A0A9X3HRU9_9VIBR</name>
<accession>A0A9X3HRU9</accession>
<keyword evidence="5" id="KW-1185">Reference proteome</keyword>
<dbReference type="Pfam" id="PF09829">
    <property type="entry name" value="DUF2057"/>
    <property type="match status" value="1"/>
</dbReference>
<gene>
    <name evidence="4" type="ORF">MD483_10355</name>
</gene>
<evidence type="ECO:0000256" key="1">
    <source>
        <dbReference type="ARBA" id="ARBA00008490"/>
    </source>
</evidence>
<dbReference type="PANTHER" id="PTHR38108">
    <property type="entry name" value="UPF0319 PROTEIN YCCT"/>
    <property type="match status" value="1"/>
</dbReference>
<feature type="chain" id="PRO_5041028059" description="UPF0319 protein MD483_10355" evidence="3">
    <location>
        <begin position="22"/>
        <end position="218"/>
    </location>
</feature>
<comment type="caution">
    <text evidence="4">The sequence shown here is derived from an EMBL/GenBank/DDBJ whole genome shotgun (WGS) entry which is preliminary data.</text>
</comment>
<evidence type="ECO:0000313" key="4">
    <source>
        <dbReference type="EMBL" id="MCW8334224.1"/>
    </source>
</evidence>
<dbReference type="InterPro" id="IPR018635">
    <property type="entry name" value="UPF0319"/>
</dbReference>